<evidence type="ECO:0000256" key="1">
    <source>
        <dbReference type="SAM" id="MobiDB-lite"/>
    </source>
</evidence>
<dbReference type="EMBL" id="JAIRAU010000031">
    <property type="protein sequence ID" value="MBZ5712364.1"/>
    <property type="molecule type" value="Genomic_DNA"/>
</dbReference>
<reference evidence="3" key="1">
    <citation type="submission" date="2021-08" db="EMBL/GenBank/DDBJ databases">
        <authorList>
            <person name="Stevens D.C."/>
        </authorList>
    </citation>
    <scope>NUCLEOTIDE SEQUENCE</scope>
    <source>
        <strain evidence="3">DSM 53165</strain>
    </source>
</reference>
<evidence type="ECO:0008006" key="5">
    <source>
        <dbReference type="Google" id="ProtNLM"/>
    </source>
</evidence>
<proteinExistence type="predicted"/>
<keyword evidence="2" id="KW-0732">Signal</keyword>
<comment type="caution">
    <text evidence="3">The sequence shown here is derived from an EMBL/GenBank/DDBJ whole genome shotgun (WGS) entry which is preliminary data.</text>
</comment>
<dbReference type="Proteomes" id="UP001139031">
    <property type="component" value="Unassembled WGS sequence"/>
</dbReference>
<keyword evidence="4" id="KW-1185">Reference proteome</keyword>
<gene>
    <name evidence="3" type="ORF">K7C98_24240</name>
</gene>
<name>A0ABS7TVT8_9BACT</name>
<accession>A0ABS7TVT8</accession>
<feature type="compositionally biased region" description="Low complexity" evidence="1">
    <location>
        <begin position="41"/>
        <end position="65"/>
    </location>
</feature>
<dbReference type="RefSeq" id="WP_224194124.1">
    <property type="nucleotide sequence ID" value="NZ_JAIRAU010000031.1"/>
</dbReference>
<feature type="chain" id="PRO_5045560937" description="VWFA domain-containing protein" evidence="2">
    <location>
        <begin position="22"/>
        <end position="355"/>
    </location>
</feature>
<evidence type="ECO:0000256" key="2">
    <source>
        <dbReference type="SAM" id="SignalP"/>
    </source>
</evidence>
<evidence type="ECO:0000313" key="3">
    <source>
        <dbReference type="EMBL" id="MBZ5712364.1"/>
    </source>
</evidence>
<sequence length="355" mass="36602">MHVRSLASACGLVLAPLIACGDATQSTSEAGDPSGPVLTGTTTGIVLPPTSTTTTGPGGDSSVTTAGPEKYDLPDEPPPEVPGCGAVDVLFVIDNSKSMAQYQSALAEAFPQFVDAMIANLPESVDLHVGVTTTDFYCTGAGQECCPDNCPVGNTQCQIGTTPEEVEAIDKYYVPPTSGDNGANGAQGRLFVHEGLSYFATNTDDDPAPLKAWFTGAATAAGEQGSSLEMPVAAAAYATSATNAVANQGFLRDSDTILLVFFLTNDPDASVEVLSTYTAMVREAKADCGGDACILTAGLLKKCVPDENQKLWQFMKAFGEPPIWGDIEDKAGYVDVVGDALAATIGDACIHIPVG</sequence>
<evidence type="ECO:0000313" key="4">
    <source>
        <dbReference type="Proteomes" id="UP001139031"/>
    </source>
</evidence>
<protein>
    <recommendedName>
        <fullName evidence="5">VWFA domain-containing protein</fullName>
    </recommendedName>
</protein>
<feature type="region of interest" description="Disordered" evidence="1">
    <location>
        <begin position="24"/>
        <end position="77"/>
    </location>
</feature>
<feature type="signal peptide" evidence="2">
    <location>
        <begin position="1"/>
        <end position="21"/>
    </location>
</feature>
<organism evidence="3 4">
    <name type="scientific">Nannocystis pusilla</name>
    <dbReference type="NCBI Taxonomy" id="889268"/>
    <lineage>
        <taxon>Bacteria</taxon>
        <taxon>Pseudomonadati</taxon>
        <taxon>Myxococcota</taxon>
        <taxon>Polyangia</taxon>
        <taxon>Nannocystales</taxon>
        <taxon>Nannocystaceae</taxon>
        <taxon>Nannocystis</taxon>
    </lineage>
</organism>